<evidence type="ECO:0000313" key="2">
    <source>
        <dbReference type="EMBL" id="KAK5109088.1"/>
    </source>
</evidence>
<evidence type="ECO:0000256" key="1">
    <source>
        <dbReference type="SAM" id="SignalP"/>
    </source>
</evidence>
<proteinExistence type="predicted"/>
<dbReference type="Proteomes" id="UP001310890">
    <property type="component" value="Unassembled WGS sequence"/>
</dbReference>
<sequence>MFALKQVVALVALSATMVVALPVVTPAGDSEVIAVVPAVPDYVTQASSSPVNEGYILSERKFCGFWPWFITSMSFPLPDGKDDFICA</sequence>
<comment type="caution">
    <text evidence="2">The sequence shown here is derived from an EMBL/GenBank/DDBJ whole genome shotgun (WGS) entry which is preliminary data.</text>
</comment>
<evidence type="ECO:0000313" key="3">
    <source>
        <dbReference type="Proteomes" id="UP001310890"/>
    </source>
</evidence>
<keyword evidence="1" id="KW-0732">Signal</keyword>
<dbReference type="EMBL" id="JAVRRL010000071">
    <property type="protein sequence ID" value="KAK5109088.1"/>
    <property type="molecule type" value="Genomic_DNA"/>
</dbReference>
<name>A0AAN7TBI9_9PEZI</name>
<protein>
    <submittedName>
        <fullName evidence="2">Uncharacterized protein</fullName>
    </submittedName>
</protein>
<gene>
    <name evidence="2" type="ORF">LTR62_007544</name>
</gene>
<organism evidence="2 3">
    <name type="scientific">Meristemomyces frigidus</name>
    <dbReference type="NCBI Taxonomy" id="1508187"/>
    <lineage>
        <taxon>Eukaryota</taxon>
        <taxon>Fungi</taxon>
        <taxon>Dikarya</taxon>
        <taxon>Ascomycota</taxon>
        <taxon>Pezizomycotina</taxon>
        <taxon>Dothideomycetes</taxon>
        <taxon>Dothideomycetidae</taxon>
        <taxon>Mycosphaerellales</taxon>
        <taxon>Teratosphaeriaceae</taxon>
        <taxon>Meristemomyces</taxon>
    </lineage>
</organism>
<accession>A0AAN7TBI9</accession>
<feature type="signal peptide" evidence="1">
    <location>
        <begin position="1"/>
        <end position="20"/>
    </location>
</feature>
<dbReference type="AlphaFoldDB" id="A0AAN7TBI9"/>
<reference evidence="2" key="1">
    <citation type="submission" date="2023-08" db="EMBL/GenBank/DDBJ databases">
        <title>Black Yeasts Isolated from many extreme environments.</title>
        <authorList>
            <person name="Coleine C."/>
            <person name="Stajich J.E."/>
            <person name="Selbmann L."/>
        </authorList>
    </citation>
    <scope>NUCLEOTIDE SEQUENCE</scope>
    <source>
        <strain evidence="2">CCFEE 5401</strain>
    </source>
</reference>
<feature type="chain" id="PRO_5043041471" evidence="1">
    <location>
        <begin position="21"/>
        <end position="87"/>
    </location>
</feature>